<accession>J0D9Z9</accession>
<feature type="region of interest" description="Disordered" evidence="1">
    <location>
        <begin position="197"/>
        <end position="344"/>
    </location>
</feature>
<dbReference type="Proteomes" id="UP000006514">
    <property type="component" value="Unassembled WGS sequence"/>
</dbReference>
<feature type="compositionally biased region" description="Basic and acidic residues" evidence="1">
    <location>
        <begin position="274"/>
        <end position="287"/>
    </location>
</feature>
<sequence length="807" mass="87195">MSDYVQDDNRYTSAAIAAEQDEDDHDLYAPLSPRNVRNVDSPPMSVHELAQETQPATLDNEDGGQSRAATPQTADEVARFAAQYPPGPFTVTFPSAAAYVAAVSPMRQGKTRTASEAAMPSRHAKDASIIQERYGQLAHNGVVEARRSRLVAGPKHHLSALRMPAPPMNPRAASDAAKFHKAAALLQQSTQMLEEIANDGEEEDPPEDPRPDALGYLSPPPQRAPSNPGGPASPTASDPAPQRAGNGYQAYEAPTPPSGGTDVFYIKQEPLTDDLQRLLYERPDREPSPSIQLAQRRGAEAPHRPFFNMPAAPATLQSTAPATQSQRDGQYGTQPAPATGWHEWTQGDEYSAGRADADDGMVIDVDEWAASQNAYTAERQPGYRPPSRAKTTAPQAASRAAGRRAGTRAPSLAPQPAAAVSHGPTTAPAVTSAPSTAPFPPPARPFSFTTAPPQPAPLHVPHAAHSVPALFTQPARPTFAFPMAAPHVAQPRTAPRIQPAAPVTAPVPPPPVDLSLHPAIARGNGKIKASANNDLIDGMPHDGHLANLRATQRRAWVKYHGPKMVFWCDNFDGYDPSQMDPSAATTKLENALAALFGDGSQPKVTWAESEPGSKTPIRKNTFLLKNITFEQMLFLLLRRRLLVGPAAITTFRWDLPASPYIGTFVGSRLNNGEIKTLVIDVWSVHPTFASIFDRSMPQGQPSNDRKRQFFKEIKVESDCVTANDEPVFEHRVYGPVSNLTPALRAELRSAAAAIVLEHDFKGSASIRSPEWFCQTCDRTSHARNACRIDEELPGFTRASASRAHQQP</sequence>
<evidence type="ECO:0000313" key="2">
    <source>
        <dbReference type="EMBL" id="EJD36914.1"/>
    </source>
</evidence>
<organism evidence="2 3">
    <name type="scientific">Auricularia subglabra (strain TFB-10046 / SS5)</name>
    <name type="common">White-rot fungus</name>
    <name type="synonym">Auricularia delicata (strain TFB10046)</name>
    <dbReference type="NCBI Taxonomy" id="717982"/>
    <lineage>
        <taxon>Eukaryota</taxon>
        <taxon>Fungi</taxon>
        <taxon>Dikarya</taxon>
        <taxon>Basidiomycota</taxon>
        <taxon>Agaricomycotina</taxon>
        <taxon>Agaricomycetes</taxon>
        <taxon>Auriculariales</taxon>
        <taxon>Auriculariaceae</taxon>
        <taxon>Auricularia</taxon>
    </lineage>
</organism>
<feature type="non-terminal residue" evidence="2">
    <location>
        <position position="807"/>
    </location>
</feature>
<protein>
    <submittedName>
        <fullName evidence="2">Uncharacterized protein</fullName>
    </submittedName>
</protein>
<keyword evidence="3" id="KW-1185">Reference proteome</keyword>
<feature type="region of interest" description="Disordered" evidence="1">
    <location>
        <begin position="15"/>
        <end position="73"/>
    </location>
</feature>
<dbReference type="AlphaFoldDB" id="J0D9Z9"/>
<gene>
    <name evidence="2" type="ORF">AURDEDRAFT_173984</name>
</gene>
<proteinExistence type="predicted"/>
<feature type="compositionally biased region" description="Low complexity" evidence="1">
    <location>
        <begin position="424"/>
        <end position="436"/>
    </location>
</feature>
<feature type="compositionally biased region" description="Polar residues" evidence="1">
    <location>
        <begin position="315"/>
        <end position="333"/>
    </location>
</feature>
<reference evidence="3" key="1">
    <citation type="journal article" date="2012" name="Science">
        <title>The Paleozoic origin of enzymatic lignin decomposition reconstructed from 31 fungal genomes.</title>
        <authorList>
            <person name="Floudas D."/>
            <person name="Binder M."/>
            <person name="Riley R."/>
            <person name="Barry K."/>
            <person name="Blanchette R.A."/>
            <person name="Henrissat B."/>
            <person name="Martinez A.T."/>
            <person name="Otillar R."/>
            <person name="Spatafora J.W."/>
            <person name="Yadav J.S."/>
            <person name="Aerts A."/>
            <person name="Benoit I."/>
            <person name="Boyd A."/>
            <person name="Carlson A."/>
            <person name="Copeland A."/>
            <person name="Coutinho P.M."/>
            <person name="de Vries R.P."/>
            <person name="Ferreira P."/>
            <person name="Findley K."/>
            <person name="Foster B."/>
            <person name="Gaskell J."/>
            <person name="Glotzer D."/>
            <person name="Gorecki P."/>
            <person name="Heitman J."/>
            <person name="Hesse C."/>
            <person name="Hori C."/>
            <person name="Igarashi K."/>
            <person name="Jurgens J.A."/>
            <person name="Kallen N."/>
            <person name="Kersten P."/>
            <person name="Kohler A."/>
            <person name="Kuees U."/>
            <person name="Kumar T.K.A."/>
            <person name="Kuo A."/>
            <person name="LaButti K."/>
            <person name="Larrondo L.F."/>
            <person name="Lindquist E."/>
            <person name="Ling A."/>
            <person name="Lombard V."/>
            <person name="Lucas S."/>
            <person name="Lundell T."/>
            <person name="Martin R."/>
            <person name="McLaughlin D.J."/>
            <person name="Morgenstern I."/>
            <person name="Morin E."/>
            <person name="Murat C."/>
            <person name="Nagy L.G."/>
            <person name="Nolan M."/>
            <person name="Ohm R.A."/>
            <person name="Patyshakuliyeva A."/>
            <person name="Rokas A."/>
            <person name="Ruiz-Duenas F.J."/>
            <person name="Sabat G."/>
            <person name="Salamov A."/>
            <person name="Samejima M."/>
            <person name="Schmutz J."/>
            <person name="Slot J.C."/>
            <person name="St John F."/>
            <person name="Stenlid J."/>
            <person name="Sun H."/>
            <person name="Sun S."/>
            <person name="Syed K."/>
            <person name="Tsang A."/>
            <person name="Wiebenga A."/>
            <person name="Young D."/>
            <person name="Pisabarro A."/>
            <person name="Eastwood D.C."/>
            <person name="Martin F."/>
            <person name="Cullen D."/>
            <person name="Grigoriev I.V."/>
            <person name="Hibbett D.S."/>
        </authorList>
    </citation>
    <scope>NUCLEOTIDE SEQUENCE [LARGE SCALE GENOMIC DNA]</scope>
    <source>
        <strain evidence="3">TFB10046</strain>
    </source>
</reference>
<feature type="compositionally biased region" description="Acidic residues" evidence="1">
    <location>
        <begin position="197"/>
        <end position="206"/>
    </location>
</feature>
<dbReference type="KEGG" id="adl:AURDEDRAFT_173984"/>
<feature type="region of interest" description="Disordered" evidence="1">
    <location>
        <begin position="375"/>
        <end position="442"/>
    </location>
</feature>
<dbReference type="EMBL" id="JH687850">
    <property type="protein sequence ID" value="EJD36914.1"/>
    <property type="molecule type" value="Genomic_DNA"/>
</dbReference>
<dbReference type="InParanoid" id="J0D9Z9"/>
<feature type="region of interest" description="Disordered" evidence="1">
    <location>
        <begin position="160"/>
        <end position="179"/>
    </location>
</feature>
<evidence type="ECO:0000256" key="1">
    <source>
        <dbReference type="SAM" id="MobiDB-lite"/>
    </source>
</evidence>
<name>J0D9Z9_AURST</name>
<evidence type="ECO:0000313" key="3">
    <source>
        <dbReference type="Proteomes" id="UP000006514"/>
    </source>
</evidence>